<sequence length="584" mass="64413">MSVLLWPSPQDFEGPRSFTMRVAQANMLSFGSVDGAIFSHAGTQSEQRVLERWNALKNAPSLWVHRRARWCPGCLANTGYGRLGWEVLFADACTLCGHWLADVCLECGGAVTWSRACLDRCKCGALLTEQTSSLAPLAVRRLAMSLEQLCLGNKETEIAQLGELSPLQCTKLIRLIGAYGGPDIERAPQKIMRADQLAVSWRVSTAAAEVLADWPSKFYRFLELQSSRSLNCEQSRRMTGVFGGFYRVLYQGLRGFEFDWVRTAFEVFIANSWTGAMGRRNRRMPAALQERLSWMPLASAMSSGAFSKQSIVDLANAGTVQISRKKTPSGREFVMVRRVDIEALPKDRQRDISLVEASIHLGIKRQRLSRWLPSICPSARKSTLAGTPWLIPNDWVQAWIARINSVKSITGFSSSATSLGRLLRYGPLGNNQLVHLLIDIERGKLFAIGRDPTQSGLASLVFNQAEVLARYGAPSKGIMTIPNAAKYLGVKQEVGYALARLSLLETSPTVVGRRTARGVSPGAIEKFETEYVFATALAQSKGCSSATIADALTRKGIEPVASRRVGDCRQIVYRRTDLLSVGWV</sequence>
<evidence type="ECO:0008006" key="3">
    <source>
        <dbReference type="Google" id="ProtNLM"/>
    </source>
</evidence>
<reference evidence="1 2" key="1">
    <citation type="submission" date="2023-08" db="EMBL/GenBank/DDBJ databases">
        <title>Functional and genomic diversity of the sorghum phyllosphere microbiome.</title>
        <authorList>
            <person name="Shade A."/>
        </authorList>
    </citation>
    <scope>NUCLEOTIDE SEQUENCE [LARGE SCALE GENOMIC DNA]</scope>
    <source>
        <strain evidence="1 2">SORGH_AS_0335</strain>
    </source>
</reference>
<keyword evidence="2" id="KW-1185">Reference proteome</keyword>
<accession>A0ABU1I8Q6</accession>
<dbReference type="Proteomes" id="UP001267710">
    <property type="component" value="Unassembled WGS sequence"/>
</dbReference>
<evidence type="ECO:0000313" key="1">
    <source>
        <dbReference type="EMBL" id="MDR6213618.1"/>
    </source>
</evidence>
<proteinExistence type="predicted"/>
<name>A0ABU1I8Q6_9BURK</name>
<gene>
    <name evidence="1" type="ORF">QE399_001307</name>
</gene>
<organism evidence="1 2">
    <name type="scientific">Paracidovorax wautersii</name>
    <dbReference type="NCBI Taxonomy" id="1177982"/>
    <lineage>
        <taxon>Bacteria</taxon>
        <taxon>Pseudomonadati</taxon>
        <taxon>Pseudomonadota</taxon>
        <taxon>Betaproteobacteria</taxon>
        <taxon>Burkholderiales</taxon>
        <taxon>Comamonadaceae</taxon>
        <taxon>Paracidovorax</taxon>
    </lineage>
</organism>
<evidence type="ECO:0000313" key="2">
    <source>
        <dbReference type="Proteomes" id="UP001267710"/>
    </source>
</evidence>
<protein>
    <recommendedName>
        <fullName evidence="3">TniQ protein</fullName>
    </recommendedName>
</protein>
<comment type="caution">
    <text evidence="1">The sequence shown here is derived from an EMBL/GenBank/DDBJ whole genome shotgun (WGS) entry which is preliminary data.</text>
</comment>
<dbReference type="EMBL" id="JAVIZX010000001">
    <property type="protein sequence ID" value="MDR6213618.1"/>
    <property type="molecule type" value="Genomic_DNA"/>
</dbReference>